<accession>A0A6J2XSB0</accession>
<dbReference type="InterPro" id="IPR041147">
    <property type="entry name" value="GH38_C"/>
</dbReference>
<keyword evidence="10" id="KW-0732">Signal</keyword>
<dbReference type="Pfam" id="PF01074">
    <property type="entry name" value="Glyco_hydro_38N"/>
    <property type="match status" value="1"/>
</dbReference>
<dbReference type="Pfam" id="PF09261">
    <property type="entry name" value="Alpha-mann_mid"/>
    <property type="match status" value="1"/>
</dbReference>
<proteinExistence type="inferred from homology"/>
<dbReference type="GeneID" id="115880774"/>
<dbReference type="SUPFAM" id="SSF74650">
    <property type="entry name" value="Galactose mutarotase-like"/>
    <property type="match status" value="1"/>
</dbReference>
<keyword evidence="8" id="KW-0325">Glycoprotein</keyword>
<feature type="signal peptide" evidence="10">
    <location>
        <begin position="1"/>
        <end position="19"/>
    </location>
</feature>
<dbReference type="Gene3D" id="2.60.40.1180">
    <property type="entry name" value="Golgi alpha-mannosidase II"/>
    <property type="match status" value="1"/>
</dbReference>
<keyword evidence="7" id="KW-1015">Disulfide bond</keyword>
<evidence type="ECO:0000313" key="12">
    <source>
        <dbReference type="Proteomes" id="UP000504635"/>
    </source>
</evidence>
<evidence type="ECO:0000256" key="10">
    <source>
        <dbReference type="RuleBase" id="RU361199"/>
    </source>
</evidence>
<dbReference type="Gene3D" id="3.20.110.10">
    <property type="entry name" value="Glycoside hydrolase 38, N terminal domain"/>
    <property type="match status" value="1"/>
</dbReference>
<evidence type="ECO:0000256" key="3">
    <source>
        <dbReference type="ARBA" id="ARBA00012752"/>
    </source>
</evidence>
<dbReference type="InterPro" id="IPR011013">
    <property type="entry name" value="Gal_mutarotase_sf_dom"/>
</dbReference>
<evidence type="ECO:0000256" key="9">
    <source>
        <dbReference type="ARBA" id="ARBA00023295"/>
    </source>
</evidence>
<dbReference type="EC" id="3.2.1.-" evidence="10"/>
<keyword evidence="4 10" id="KW-0479">Metal-binding</keyword>
<evidence type="ECO:0000256" key="5">
    <source>
        <dbReference type="ARBA" id="ARBA00022801"/>
    </source>
</evidence>
<dbReference type="SUPFAM" id="SSF88688">
    <property type="entry name" value="Families 57/38 glycoside transferase middle domain"/>
    <property type="match status" value="1"/>
</dbReference>
<name>A0A6J2XSB0_SITOR</name>
<dbReference type="PANTHER" id="PTHR11607">
    <property type="entry name" value="ALPHA-MANNOSIDASE"/>
    <property type="match status" value="1"/>
</dbReference>
<dbReference type="GO" id="GO:0006013">
    <property type="term" value="P:mannose metabolic process"/>
    <property type="evidence" value="ECO:0007669"/>
    <property type="project" value="InterPro"/>
</dbReference>
<dbReference type="GO" id="GO:0030246">
    <property type="term" value="F:carbohydrate binding"/>
    <property type="evidence" value="ECO:0007669"/>
    <property type="project" value="InterPro"/>
</dbReference>
<dbReference type="GO" id="GO:0005764">
    <property type="term" value="C:lysosome"/>
    <property type="evidence" value="ECO:0007669"/>
    <property type="project" value="TreeGrafter"/>
</dbReference>
<sequence length="1033" mass="117073">MYDKRTIIILVLLLAGIEGLSLEKSPDLSEVNCGYESCTPTKEGYTNIHIVAHSHDDVGWLKTVDQYYYGSNPNIQKAGVQYIIETVMDSLRKNSDRKFIYVETAFFWKWWIKQNDRIKQEVINYVNNGQLEFIGGGWSMNDEAATHYHSIIDQMTWGLRRLNDTFGACGRPKIGWQIDPFGHSKEMANIFAQLGFDGYILARIDYQDKEYRWETKTPEVVWRGSKSLGQSSDIFTSVLYNEYGPPSGFCFDILCSDIPFIDDPDSYEYNVDDRVDAFLEYVNGIPQIYTTSNFLMTMGGDFNYQDAEAWFINLDKLIYHVNKRQESGSKFNLMYSTPSCYVKAVNNETQDKDWVLKDDDFFPYASDEHSYWTGYFTSRPALKRFERLGNNFLQVCKQLSVLANLGESTSLDNLREIMGVLQHHDAVSGTEQQHVAKDYARQLHHAIDGCENITNTALNKLFNNGSSNSEKEYGNSVPLKTCLLANISQCATTENAENFVVTIYNPLSKSVDKLVRLPVNGEGYNVTDKEGNSYANDLLPIPDFVKNIPGRDSSATHDLYFVAKNVPALGWKSFIISLDNSSSFKPVHSTKISGSLKVDGSSASFVINEETGLVEKVSLNNLSVTLDQNFYYYQGFVGGNGDPERRSSGAYVFRPDGNIIKTNDTAEVTLLEGALVSEARQTFNEYISQTVRVNKIENYIEFDWVVGPLPTDGSKGVEVVTKYSTKLSTNSAFYTDSNGKEMLKRVRDYRPTWEVDNSELASGNYYPIPSKIAIRDEEQGIEVAVLNDRAQGGTSLHNGEIEIMIHRLCHHDDGFGVSESLNEKAFEKGLVVRGSHFLTVGNLSDENGNSISAITKDIAQKKLLDSWTFITPLQDNVDEYKSKYIMEYSGLRSALPKNVQILTLEPWKDSSLLLRLEHLFDYDEDSILSQPALVNLTDLFTGFEILSLEETTLGANQWLRDSNRLKFKTNSTLEQLVYEDYNTNIEYANVVKNAWMERSKITPQSILQDNLDDLQITLNPSDIRTFIIGIRRF</sequence>
<keyword evidence="6 10" id="KW-0862">Zinc</keyword>
<dbReference type="Gene3D" id="2.60.40.1360">
    <property type="match status" value="1"/>
</dbReference>
<dbReference type="InterPro" id="IPR050843">
    <property type="entry name" value="Glycosyl_Hydrlase_38"/>
</dbReference>
<evidence type="ECO:0000259" key="11">
    <source>
        <dbReference type="SMART" id="SM00872"/>
    </source>
</evidence>
<dbReference type="AlphaFoldDB" id="A0A6J2XSB0"/>
<evidence type="ECO:0000256" key="2">
    <source>
        <dbReference type="ARBA" id="ARBA00009792"/>
    </source>
</evidence>
<dbReference type="Proteomes" id="UP000504635">
    <property type="component" value="Unplaced"/>
</dbReference>
<dbReference type="InterPro" id="IPR028995">
    <property type="entry name" value="Glyco_hydro_57/38_cen_sf"/>
</dbReference>
<organism evidence="12 13">
    <name type="scientific">Sitophilus oryzae</name>
    <name type="common">Rice weevil</name>
    <name type="synonym">Curculio oryzae</name>
    <dbReference type="NCBI Taxonomy" id="7048"/>
    <lineage>
        <taxon>Eukaryota</taxon>
        <taxon>Metazoa</taxon>
        <taxon>Ecdysozoa</taxon>
        <taxon>Arthropoda</taxon>
        <taxon>Hexapoda</taxon>
        <taxon>Insecta</taxon>
        <taxon>Pterygota</taxon>
        <taxon>Neoptera</taxon>
        <taxon>Endopterygota</taxon>
        <taxon>Coleoptera</taxon>
        <taxon>Polyphaga</taxon>
        <taxon>Cucujiformia</taxon>
        <taxon>Curculionidae</taxon>
        <taxon>Dryophthorinae</taxon>
        <taxon>Sitophilus</taxon>
    </lineage>
</organism>
<dbReference type="SUPFAM" id="SSF88713">
    <property type="entry name" value="Glycoside hydrolase/deacetylase"/>
    <property type="match status" value="1"/>
</dbReference>
<dbReference type="InterPro" id="IPR000602">
    <property type="entry name" value="Glyco_hydro_38_N"/>
</dbReference>
<keyword evidence="9 10" id="KW-0326">Glycosidase</keyword>
<dbReference type="PANTHER" id="PTHR11607:SF3">
    <property type="entry name" value="LYSOSOMAL ALPHA-MANNOSIDASE"/>
    <property type="match status" value="1"/>
</dbReference>
<dbReference type="Pfam" id="PF17677">
    <property type="entry name" value="Glyco_hydro38C2"/>
    <property type="match status" value="1"/>
</dbReference>
<keyword evidence="12" id="KW-1185">Reference proteome</keyword>
<dbReference type="FunCoup" id="A0A6J2XSB0">
    <property type="interactions" value="117"/>
</dbReference>
<dbReference type="CDD" id="cd10810">
    <property type="entry name" value="GH38N_AMII_LAM_like"/>
    <property type="match status" value="1"/>
</dbReference>
<dbReference type="SMART" id="SM00872">
    <property type="entry name" value="Alpha-mann_mid"/>
    <property type="match status" value="1"/>
</dbReference>
<comment type="cofactor">
    <cofactor evidence="10">
        <name>Zn(2+)</name>
        <dbReference type="ChEBI" id="CHEBI:29105"/>
    </cofactor>
    <text evidence="10">Binds 1 zinc ion per subunit.</text>
</comment>
<dbReference type="InterPro" id="IPR037094">
    <property type="entry name" value="Glyco_hydro_38_cen_sf"/>
</dbReference>
<evidence type="ECO:0000256" key="7">
    <source>
        <dbReference type="ARBA" id="ARBA00023157"/>
    </source>
</evidence>
<dbReference type="Gene3D" id="1.20.1270.50">
    <property type="entry name" value="Glycoside hydrolase family 38, central domain"/>
    <property type="match status" value="2"/>
</dbReference>
<dbReference type="InterPro" id="IPR011682">
    <property type="entry name" value="Glyco_hydro_38_C"/>
</dbReference>
<dbReference type="FunFam" id="1.20.1270.50:FF:000003">
    <property type="entry name" value="Alpha-mannosidase"/>
    <property type="match status" value="1"/>
</dbReference>
<gene>
    <name evidence="13" type="primary">LOC115880774</name>
</gene>
<dbReference type="FunFam" id="2.60.40.1180:FF:000018">
    <property type="entry name" value="Alpha-mannosidase"/>
    <property type="match status" value="1"/>
</dbReference>
<dbReference type="FunFam" id="1.20.1270.50:FF:000002">
    <property type="entry name" value="Alpha-mannosidase"/>
    <property type="match status" value="1"/>
</dbReference>
<comment type="catalytic activity">
    <reaction evidence="1">
        <text>Hydrolysis of terminal, non-reducing alpha-D-mannose residues in alpha-D-mannosides.</text>
        <dbReference type="EC" id="3.2.1.24"/>
    </reaction>
</comment>
<dbReference type="Pfam" id="PF07748">
    <property type="entry name" value="Glyco_hydro_38C"/>
    <property type="match status" value="1"/>
</dbReference>
<dbReference type="FunFam" id="2.70.98.30:FF:000003">
    <property type="entry name" value="Alpha-mannosidase"/>
    <property type="match status" value="1"/>
</dbReference>
<evidence type="ECO:0000256" key="4">
    <source>
        <dbReference type="ARBA" id="ARBA00022723"/>
    </source>
</evidence>
<dbReference type="InterPro" id="IPR013780">
    <property type="entry name" value="Glyco_hydro_b"/>
</dbReference>
<dbReference type="RefSeq" id="XP_030753916.1">
    <property type="nucleotide sequence ID" value="XM_030898056.1"/>
</dbReference>
<evidence type="ECO:0000256" key="8">
    <source>
        <dbReference type="ARBA" id="ARBA00023180"/>
    </source>
</evidence>
<dbReference type="FunFam" id="3.20.110.10:FF:000001">
    <property type="entry name" value="Alpha-mannosidase"/>
    <property type="match status" value="1"/>
</dbReference>
<feature type="chain" id="PRO_5027141721" description="Alpha-mannosidase" evidence="10">
    <location>
        <begin position="20"/>
        <end position="1033"/>
    </location>
</feature>
<dbReference type="GO" id="GO:0004559">
    <property type="term" value="F:alpha-mannosidase activity"/>
    <property type="evidence" value="ECO:0007669"/>
    <property type="project" value="UniProtKB-EC"/>
</dbReference>
<dbReference type="InParanoid" id="A0A6J2XSB0"/>
<evidence type="ECO:0000256" key="1">
    <source>
        <dbReference type="ARBA" id="ARBA00000365"/>
    </source>
</evidence>
<evidence type="ECO:0000313" key="13">
    <source>
        <dbReference type="RefSeq" id="XP_030753916.1"/>
    </source>
</evidence>
<dbReference type="KEGG" id="soy:115880774"/>
<dbReference type="InterPro" id="IPR011330">
    <property type="entry name" value="Glyco_hydro/deAcase_b/a-brl"/>
</dbReference>
<protein>
    <recommendedName>
        <fullName evidence="3 10">Alpha-mannosidase</fullName>
        <ecNumber evidence="10">3.2.1.-</ecNumber>
    </recommendedName>
</protein>
<dbReference type="OrthoDB" id="2016903at2759"/>
<keyword evidence="5 10" id="KW-0378">Hydrolase</keyword>
<feature type="domain" description="Glycoside hydrolase family 38 central" evidence="11">
    <location>
        <begin position="370"/>
        <end position="443"/>
    </location>
</feature>
<dbReference type="InterPro" id="IPR015341">
    <property type="entry name" value="Glyco_hydro_38_cen"/>
</dbReference>
<comment type="similarity">
    <text evidence="2 10">Belongs to the glycosyl hydrolase 38 family.</text>
</comment>
<reference evidence="13" key="1">
    <citation type="submission" date="2025-08" db="UniProtKB">
        <authorList>
            <consortium name="RefSeq"/>
        </authorList>
    </citation>
    <scope>IDENTIFICATION</scope>
    <source>
        <tissue evidence="13">Gonads</tissue>
    </source>
</reference>
<evidence type="ECO:0000256" key="6">
    <source>
        <dbReference type="ARBA" id="ARBA00022833"/>
    </source>
</evidence>
<dbReference type="InterPro" id="IPR027291">
    <property type="entry name" value="Glyco_hydro_38_N_sf"/>
</dbReference>
<dbReference type="GO" id="GO:0046872">
    <property type="term" value="F:metal ion binding"/>
    <property type="evidence" value="ECO:0007669"/>
    <property type="project" value="UniProtKB-KW"/>
</dbReference>
<dbReference type="Gene3D" id="2.70.98.30">
    <property type="entry name" value="Golgi alpha-mannosidase II, domain 4"/>
    <property type="match status" value="1"/>
</dbReference>